<feature type="compositionally biased region" description="Basic and acidic residues" evidence="2">
    <location>
        <begin position="331"/>
        <end position="341"/>
    </location>
</feature>
<evidence type="ECO:0000313" key="4">
    <source>
        <dbReference type="Proteomes" id="UP000278807"/>
    </source>
</evidence>
<accession>A0A3P7W7S0</accession>
<gene>
    <name evidence="3" type="ORF">HNAJ_LOCUS12521</name>
</gene>
<evidence type="ECO:0000313" key="3">
    <source>
        <dbReference type="EMBL" id="VDO13342.1"/>
    </source>
</evidence>
<feature type="compositionally biased region" description="Basic and acidic residues" evidence="2">
    <location>
        <begin position="21"/>
        <end position="32"/>
    </location>
</feature>
<evidence type="ECO:0000256" key="1">
    <source>
        <dbReference type="SAM" id="Coils"/>
    </source>
</evidence>
<feature type="coiled-coil region" evidence="1">
    <location>
        <begin position="208"/>
        <end position="235"/>
    </location>
</feature>
<organism evidence="3 4">
    <name type="scientific">Rodentolepis nana</name>
    <name type="common">Dwarf tapeworm</name>
    <name type="synonym">Hymenolepis nana</name>
    <dbReference type="NCBI Taxonomy" id="102285"/>
    <lineage>
        <taxon>Eukaryota</taxon>
        <taxon>Metazoa</taxon>
        <taxon>Spiralia</taxon>
        <taxon>Lophotrochozoa</taxon>
        <taxon>Platyhelminthes</taxon>
        <taxon>Cestoda</taxon>
        <taxon>Eucestoda</taxon>
        <taxon>Cyclophyllidea</taxon>
        <taxon>Hymenolepididae</taxon>
        <taxon>Rodentolepis</taxon>
    </lineage>
</organism>
<dbReference type="AlphaFoldDB" id="A0A3P7W7S0"/>
<feature type="region of interest" description="Disordered" evidence="2">
    <location>
        <begin position="277"/>
        <end position="365"/>
    </location>
</feature>
<sequence length="365" mass="40603">MEAITKHPSPPPCSRSSSQESFRENTSDHRPIGNDNANLLRALEEGNIDTSLDLRGSQEHLLGKMHQTRWYLPSSSMEFDNTPVVKKSAELDMDLKVKDTDALLASRMKRGCLFTHRSPPYLRQRSNLSMDSFLPPHDEVEIPDTAARLICSIERVNEACLNEDFQSEVPPPTPNLTPPTCELTSKQLTDNSGSILSGAEQKELSVILFNLLRDVQEMRTDLQSLTTEVSSLKQQQQMTRPNQILLSDNNPQYPLKSNIMKPASVLSPSNSCFLPGHSSVDSISSEEGWKAPDSGTPETSKTHGVTTSPQSRCVTFSLPEKPKRNHKEKQVHKSETIRDTGEMSSDLVETPFSPASSISSDFTRK</sequence>
<evidence type="ECO:0000256" key="2">
    <source>
        <dbReference type="SAM" id="MobiDB-lite"/>
    </source>
</evidence>
<name>A0A3P7W7S0_RODNA</name>
<dbReference type="OrthoDB" id="432483at2759"/>
<feature type="compositionally biased region" description="Polar residues" evidence="2">
    <location>
        <begin position="296"/>
        <end position="314"/>
    </location>
</feature>
<protein>
    <submittedName>
        <fullName evidence="3">Uncharacterized protein</fullName>
    </submittedName>
</protein>
<reference evidence="3 4" key="1">
    <citation type="submission" date="2018-11" db="EMBL/GenBank/DDBJ databases">
        <authorList>
            <consortium name="Pathogen Informatics"/>
        </authorList>
    </citation>
    <scope>NUCLEOTIDE SEQUENCE [LARGE SCALE GENOMIC DNA]</scope>
</reference>
<feature type="region of interest" description="Disordered" evidence="2">
    <location>
        <begin position="1"/>
        <end position="35"/>
    </location>
</feature>
<proteinExistence type="predicted"/>
<feature type="compositionally biased region" description="Polar residues" evidence="2">
    <location>
        <begin position="353"/>
        <end position="365"/>
    </location>
</feature>
<keyword evidence="4" id="KW-1185">Reference proteome</keyword>
<keyword evidence="1" id="KW-0175">Coiled coil</keyword>
<dbReference type="Proteomes" id="UP000278807">
    <property type="component" value="Unassembled WGS sequence"/>
</dbReference>
<dbReference type="EMBL" id="UZAE01014399">
    <property type="protein sequence ID" value="VDO13342.1"/>
    <property type="molecule type" value="Genomic_DNA"/>
</dbReference>